<keyword evidence="1" id="KW-1133">Transmembrane helix</keyword>
<organism evidence="2">
    <name type="scientific">Trypanosoma vivax (strain Y486)</name>
    <dbReference type="NCBI Taxonomy" id="1055687"/>
    <lineage>
        <taxon>Eukaryota</taxon>
        <taxon>Discoba</taxon>
        <taxon>Euglenozoa</taxon>
        <taxon>Kinetoplastea</taxon>
        <taxon>Metakinetoplastina</taxon>
        <taxon>Trypanosomatida</taxon>
        <taxon>Trypanosomatidae</taxon>
        <taxon>Trypanosoma</taxon>
        <taxon>Duttonella</taxon>
    </lineage>
</organism>
<feature type="transmembrane region" description="Helical" evidence="1">
    <location>
        <begin position="29"/>
        <end position="46"/>
    </location>
</feature>
<reference evidence="2" key="1">
    <citation type="journal article" date="2012" name="Proc. Natl. Acad. Sci. U.S.A.">
        <title>Antigenic diversity is generated by distinct evolutionary mechanisms in African trypanosome species.</title>
        <authorList>
            <person name="Jackson A.P."/>
            <person name="Berry A."/>
            <person name="Aslett M."/>
            <person name="Allison H.C."/>
            <person name="Burton P."/>
            <person name="Vavrova-Anderson J."/>
            <person name="Brown R."/>
            <person name="Browne H."/>
            <person name="Corton N."/>
            <person name="Hauser H."/>
            <person name="Gamble J."/>
            <person name="Gilderthorp R."/>
            <person name="Marcello L."/>
            <person name="McQuillan J."/>
            <person name="Otto T.D."/>
            <person name="Quail M.A."/>
            <person name="Sanders M.J."/>
            <person name="van Tonder A."/>
            <person name="Ginger M.L."/>
            <person name="Field M.C."/>
            <person name="Barry J.D."/>
            <person name="Hertz-Fowler C."/>
            <person name="Berriman M."/>
        </authorList>
    </citation>
    <scope>NUCLEOTIDE SEQUENCE</scope>
    <source>
        <strain evidence="2">Y486</strain>
    </source>
</reference>
<gene>
    <name evidence="2" type="ORF">TVY486_0403850</name>
</gene>
<name>G0TUT1_TRYVY</name>
<keyword evidence="1" id="KW-0472">Membrane</keyword>
<feature type="transmembrane region" description="Helical" evidence="1">
    <location>
        <begin position="58"/>
        <end position="77"/>
    </location>
</feature>
<evidence type="ECO:0000256" key="1">
    <source>
        <dbReference type="SAM" id="Phobius"/>
    </source>
</evidence>
<dbReference type="EMBL" id="HE573020">
    <property type="protein sequence ID" value="CCC47718.1"/>
    <property type="molecule type" value="Genomic_DNA"/>
</dbReference>
<evidence type="ECO:0000313" key="2">
    <source>
        <dbReference type="EMBL" id="CCC47718.1"/>
    </source>
</evidence>
<keyword evidence="1" id="KW-0812">Transmembrane</keyword>
<proteinExistence type="predicted"/>
<sequence>MIRSFSRLFVVTTLSGIFGRTNVLNPSSSRPLLTFFLFITVALMSLKFGCCVRIMPSVLVCPSIHACTVFVLFVSFVQTTNRGENGSSFCYPLRKVFLWWLFE</sequence>
<protein>
    <submittedName>
        <fullName evidence="2">Uncharacterized protein</fullName>
    </submittedName>
</protein>
<dbReference type="AlphaFoldDB" id="G0TUT1"/>
<accession>G0TUT1</accession>
<dbReference type="VEuPathDB" id="TriTrypDB:TvY486_0403850"/>